<sequence>MRGNPSSIEGLCCSAPNPTTENLSFLWNVSSGRFNLPEMPTFAFLFYTGKSSLEGCFRPSPDVSPSSKARFLSICRRGFRLFKRKAKAKNLHEVTGARFNSCDPVPQKGKLKPRRFTWGAQERLRPENEKERKTATILNSLSLIVSEKQQQHRQAKAQGKNICA</sequence>
<gene>
    <name evidence="1" type="ORF">NTEN_LOCUS3065</name>
</gene>
<dbReference type="Proteomes" id="UP000479000">
    <property type="component" value="Unassembled WGS sequence"/>
</dbReference>
<keyword evidence="2" id="KW-1185">Reference proteome</keyword>
<protein>
    <submittedName>
        <fullName evidence="1">Uncharacterized protein</fullName>
    </submittedName>
</protein>
<reference evidence="1 2" key="1">
    <citation type="submission" date="2020-02" db="EMBL/GenBank/DDBJ databases">
        <authorList>
            <person name="Ferguson B K."/>
        </authorList>
    </citation>
    <scope>NUCLEOTIDE SEQUENCE [LARGE SCALE GENOMIC DNA]</scope>
</reference>
<organism evidence="1 2">
    <name type="scientific">Nesidiocoris tenuis</name>
    <dbReference type="NCBI Taxonomy" id="355587"/>
    <lineage>
        <taxon>Eukaryota</taxon>
        <taxon>Metazoa</taxon>
        <taxon>Ecdysozoa</taxon>
        <taxon>Arthropoda</taxon>
        <taxon>Hexapoda</taxon>
        <taxon>Insecta</taxon>
        <taxon>Pterygota</taxon>
        <taxon>Neoptera</taxon>
        <taxon>Paraneoptera</taxon>
        <taxon>Hemiptera</taxon>
        <taxon>Heteroptera</taxon>
        <taxon>Panheteroptera</taxon>
        <taxon>Cimicomorpha</taxon>
        <taxon>Miridae</taxon>
        <taxon>Dicyphina</taxon>
        <taxon>Nesidiocoris</taxon>
    </lineage>
</organism>
<dbReference type="EMBL" id="CADCXU010004680">
    <property type="protein sequence ID" value="CAA9996572.1"/>
    <property type="molecule type" value="Genomic_DNA"/>
</dbReference>
<evidence type="ECO:0000313" key="1">
    <source>
        <dbReference type="EMBL" id="CAA9996572.1"/>
    </source>
</evidence>
<accession>A0A6H5G2F2</accession>
<dbReference type="AlphaFoldDB" id="A0A6H5G2F2"/>
<proteinExistence type="predicted"/>
<evidence type="ECO:0000313" key="2">
    <source>
        <dbReference type="Proteomes" id="UP000479000"/>
    </source>
</evidence>
<name>A0A6H5G2F2_9HEMI</name>